<dbReference type="Pfam" id="PF11138">
    <property type="entry name" value="DUF2911"/>
    <property type="match status" value="1"/>
</dbReference>
<feature type="chain" id="PRO_5015203941" evidence="1">
    <location>
        <begin position="21"/>
        <end position="279"/>
    </location>
</feature>
<dbReference type="InterPro" id="IPR011990">
    <property type="entry name" value="TPR-like_helical_dom_sf"/>
</dbReference>
<evidence type="ECO:0000256" key="1">
    <source>
        <dbReference type="SAM" id="SignalP"/>
    </source>
</evidence>
<evidence type="ECO:0000313" key="2">
    <source>
        <dbReference type="EMBL" id="PSK92049.1"/>
    </source>
</evidence>
<dbReference type="InterPro" id="IPR021314">
    <property type="entry name" value="DUF2911"/>
</dbReference>
<dbReference type="AlphaFoldDB" id="A0A2P8D4F0"/>
<name>A0A2P8D4F0_9BACT</name>
<protein>
    <submittedName>
        <fullName evidence="2">Uncharacterized protein</fullName>
    </submittedName>
</protein>
<keyword evidence="1" id="KW-0732">Signal</keyword>
<reference evidence="2 3" key="1">
    <citation type="submission" date="2018-03" db="EMBL/GenBank/DDBJ databases">
        <title>Genomic Encyclopedia of Type Strains, Phase III (KMG-III): the genomes of soil and plant-associated and newly described type strains.</title>
        <authorList>
            <person name="Whitman W."/>
        </authorList>
    </citation>
    <scope>NUCLEOTIDE SEQUENCE [LARGE SCALE GENOMIC DNA]</scope>
    <source>
        <strain evidence="2 3">CGMCC 1.12700</strain>
    </source>
</reference>
<gene>
    <name evidence="2" type="ORF">B0I18_104146</name>
</gene>
<organism evidence="2 3">
    <name type="scientific">Taibaiella chishuiensis</name>
    <dbReference type="NCBI Taxonomy" id="1434707"/>
    <lineage>
        <taxon>Bacteria</taxon>
        <taxon>Pseudomonadati</taxon>
        <taxon>Bacteroidota</taxon>
        <taxon>Chitinophagia</taxon>
        <taxon>Chitinophagales</taxon>
        <taxon>Chitinophagaceae</taxon>
        <taxon>Taibaiella</taxon>
    </lineage>
</organism>
<evidence type="ECO:0000313" key="3">
    <source>
        <dbReference type="Proteomes" id="UP000240572"/>
    </source>
</evidence>
<dbReference type="Gene3D" id="1.25.40.1040">
    <property type="match status" value="1"/>
</dbReference>
<dbReference type="RefSeq" id="WP_106523121.1">
    <property type="nucleotide sequence ID" value="NZ_PYGD01000004.1"/>
</dbReference>
<proteinExistence type="predicted"/>
<accession>A0A2P8D4F0</accession>
<dbReference type="OrthoDB" id="9808374at2"/>
<sequence length="279" mass="30918">MKRFFLTFLVGGGLALSLHAQDLKLPAPSPTATLKQDFSTSAIEVNYSRPALRGRKAFGKIVPFGEVWRTGANNATKITFGEDVSLKGNVVKAGTYALYTIPGEKEWKVIINKGIGNWGTSGFDDKDDIAQFTVPAARNAEKVESFTISIDNITNKTCDLVLAWENTKVTIPVTADNDKRITDYLEQSINTPRRPYQQAANYYLETGKNLDKALTYADKAIEENPKAFWIYWLKARIYQKQGNKTEAIAAAKKSADAAVGTPYAEEYKRNADNLAAEMK</sequence>
<feature type="signal peptide" evidence="1">
    <location>
        <begin position="1"/>
        <end position="20"/>
    </location>
</feature>
<dbReference type="Proteomes" id="UP000240572">
    <property type="component" value="Unassembled WGS sequence"/>
</dbReference>
<comment type="caution">
    <text evidence="2">The sequence shown here is derived from an EMBL/GenBank/DDBJ whole genome shotgun (WGS) entry which is preliminary data.</text>
</comment>
<dbReference type="SUPFAM" id="SSF48452">
    <property type="entry name" value="TPR-like"/>
    <property type="match status" value="1"/>
</dbReference>
<keyword evidence="3" id="KW-1185">Reference proteome</keyword>
<dbReference type="EMBL" id="PYGD01000004">
    <property type="protein sequence ID" value="PSK92049.1"/>
    <property type="molecule type" value="Genomic_DNA"/>
</dbReference>